<dbReference type="AlphaFoldDB" id="A0AA43KA98"/>
<dbReference type="RefSeq" id="WP_280653352.1">
    <property type="nucleotide sequence ID" value="NZ_JANQDH010000016.1"/>
</dbReference>
<evidence type="ECO:0000313" key="2">
    <source>
        <dbReference type="EMBL" id="MDH6059336.1"/>
    </source>
</evidence>
<dbReference type="EMBL" id="JANQDH010000016">
    <property type="protein sequence ID" value="MDH6059336.1"/>
    <property type="molecule type" value="Genomic_DNA"/>
</dbReference>
<comment type="caution">
    <text evidence="2">The sequence shown here is derived from an EMBL/GenBank/DDBJ whole genome shotgun (WGS) entry which is preliminary data.</text>
</comment>
<accession>A0AA43KA98</accession>
<name>A0AA43KA98_9CYAN</name>
<evidence type="ECO:0000313" key="3">
    <source>
        <dbReference type="Proteomes" id="UP001159387"/>
    </source>
</evidence>
<sequence length="45" mass="4899">MGKIYQLLGDGLNIDIENVGLLMRSPTPGAKPIAGNNYPNRGEWN</sequence>
<organism evidence="2 3">
    <name type="scientific">Chrysosporum bergii ANA360D</name>
    <dbReference type="NCBI Taxonomy" id="617107"/>
    <lineage>
        <taxon>Bacteria</taxon>
        <taxon>Bacillati</taxon>
        <taxon>Cyanobacteriota</taxon>
        <taxon>Cyanophyceae</taxon>
        <taxon>Nostocales</taxon>
        <taxon>Nodulariaceae</taxon>
        <taxon>Chrysosporum</taxon>
    </lineage>
</organism>
<proteinExistence type="predicted"/>
<protein>
    <submittedName>
        <fullName evidence="2">Uncharacterized protein</fullName>
    </submittedName>
</protein>
<reference evidence="2 3" key="1">
    <citation type="journal article" date="2023" name="J. Phycol.">
        <title>Chrysosporum ovalisporum is synonymous with the true-branching cyanobacterium Umezakia natans (Nostocales/Aphanizomenonaceae).</title>
        <authorList>
            <person name="McGregor G.B."/>
            <person name="Sendall B.C."/>
            <person name="Niiyama Y."/>
            <person name="Tuji A."/>
            <person name="Willis A."/>
        </authorList>
    </citation>
    <scope>NUCLEOTIDE SEQUENCE [LARGE SCALE GENOMIC DNA]</scope>
    <source>
        <strain evidence="2 3">ANA360D</strain>
    </source>
</reference>
<gene>
    <name evidence="2" type="ORF">NWP17_02585</name>
</gene>
<feature type="region of interest" description="Disordered" evidence="1">
    <location>
        <begin position="26"/>
        <end position="45"/>
    </location>
</feature>
<dbReference type="Proteomes" id="UP001159387">
    <property type="component" value="Unassembled WGS sequence"/>
</dbReference>
<evidence type="ECO:0000256" key="1">
    <source>
        <dbReference type="SAM" id="MobiDB-lite"/>
    </source>
</evidence>
<keyword evidence="3" id="KW-1185">Reference proteome</keyword>